<proteinExistence type="predicted"/>
<sequence>MGDIDSYCIARRYCIQKGEDGIIDIVWPILSKDGPLALIAVRISERHPFDHAADSFADEAVQIIKTHLAHRIDSVLVAEYVGGVLDRFANVWVANQDDSHQDFALVWNFMDSTRLLEARGLPEDLLDRDFTYADLPGELPLTQRQQEGIDSRQKQADTSTLLYCLESLQDILSRRPGSLKLQISEETAISLLAIHGSSAATALEGFDRFPD</sequence>
<evidence type="ECO:0000313" key="2">
    <source>
        <dbReference type="Proteomes" id="UP000637061"/>
    </source>
</evidence>
<dbReference type="Proteomes" id="UP000637061">
    <property type="component" value="Unassembled WGS sequence"/>
</dbReference>
<dbReference type="RefSeq" id="WP_198746087.1">
    <property type="nucleotide sequence ID" value="NZ_JAEHTE010000001.1"/>
</dbReference>
<accession>A0A8I1EB24</accession>
<dbReference type="EMBL" id="JAEHTE010000001">
    <property type="protein sequence ID" value="MBI6882470.1"/>
    <property type="molecule type" value="Genomic_DNA"/>
</dbReference>
<name>A0A8I1EB24_PSEPU</name>
<organism evidence="1 2">
    <name type="scientific">Pseudomonas putida</name>
    <name type="common">Arthrobacter siderocapsulatus</name>
    <dbReference type="NCBI Taxonomy" id="303"/>
    <lineage>
        <taxon>Bacteria</taxon>
        <taxon>Pseudomonadati</taxon>
        <taxon>Pseudomonadota</taxon>
        <taxon>Gammaproteobacteria</taxon>
        <taxon>Pseudomonadales</taxon>
        <taxon>Pseudomonadaceae</taxon>
        <taxon>Pseudomonas</taxon>
    </lineage>
</organism>
<reference evidence="1" key="1">
    <citation type="submission" date="2020-12" db="EMBL/GenBank/DDBJ databases">
        <title>Enhanced detection system for hospital associated transmission using whole genome sequencing surveillance.</title>
        <authorList>
            <person name="Harrison L.H."/>
            <person name="Van Tyne D."/>
            <person name="Marsh J.W."/>
            <person name="Griffith M.P."/>
            <person name="Snyder D.J."/>
            <person name="Cooper V.S."/>
            <person name="Mustapha M."/>
        </authorList>
    </citation>
    <scope>NUCLEOTIDE SEQUENCE</scope>
    <source>
        <strain evidence="1">PSB00042</strain>
    </source>
</reference>
<protein>
    <submittedName>
        <fullName evidence="1">Uncharacterized protein</fullName>
    </submittedName>
</protein>
<comment type="caution">
    <text evidence="1">The sequence shown here is derived from an EMBL/GenBank/DDBJ whole genome shotgun (WGS) entry which is preliminary data.</text>
</comment>
<evidence type="ECO:0000313" key="1">
    <source>
        <dbReference type="EMBL" id="MBI6882470.1"/>
    </source>
</evidence>
<gene>
    <name evidence="1" type="ORF">JEU22_00935</name>
</gene>
<dbReference type="AlphaFoldDB" id="A0A8I1EB24"/>